<dbReference type="PANTHER" id="PTHR47966">
    <property type="entry name" value="BETA-SITE APP-CLEAVING ENZYME, ISOFORM A-RELATED"/>
    <property type="match status" value="1"/>
</dbReference>
<proteinExistence type="inferred from homology"/>
<keyword evidence="2" id="KW-0732">Signal</keyword>
<evidence type="ECO:0000313" key="5">
    <source>
        <dbReference type="Proteomes" id="UP000016935"/>
    </source>
</evidence>
<dbReference type="STRING" id="671987.R0IGQ0"/>
<evidence type="ECO:0000256" key="2">
    <source>
        <dbReference type="SAM" id="SignalP"/>
    </source>
</evidence>
<feature type="chain" id="PRO_5004343554" description="Peptidase A1 domain-containing protein" evidence="2">
    <location>
        <begin position="20"/>
        <end position="418"/>
    </location>
</feature>
<reference evidence="4 5" key="1">
    <citation type="journal article" date="2012" name="PLoS Pathog.">
        <title>Diverse lifestyles and strategies of plant pathogenesis encoded in the genomes of eighteen Dothideomycetes fungi.</title>
        <authorList>
            <person name="Ohm R.A."/>
            <person name="Feau N."/>
            <person name="Henrissat B."/>
            <person name="Schoch C.L."/>
            <person name="Horwitz B.A."/>
            <person name="Barry K.W."/>
            <person name="Condon B.J."/>
            <person name="Copeland A.C."/>
            <person name="Dhillon B."/>
            <person name="Glaser F."/>
            <person name="Hesse C.N."/>
            <person name="Kosti I."/>
            <person name="LaButti K."/>
            <person name="Lindquist E.A."/>
            <person name="Lucas S."/>
            <person name="Salamov A.A."/>
            <person name="Bradshaw R.E."/>
            <person name="Ciuffetti L."/>
            <person name="Hamelin R.C."/>
            <person name="Kema G.H.J."/>
            <person name="Lawrence C."/>
            <person name="Scott J.A."/>
            <person name="Spatafora J.W."/>
            <person name="Turgeon B.G."/>
            <person name="de Wit P.J.G.M."/>
            <person name="Zhong S."/>
            <person name="Goodwin S.B."/>
            <person name="Grigoriev I.V."/>
        </authorList>
    </citation>
    <scope>NUCLEOTIDE SEQUENCE [LARGE SCALE GENOMIC DNA]</scope>
    <source>
        <strain evidence="5">28A</strain>
    </source>
</reference>
<dbReference type="GO" id="GO:0004190">
    <property type="term" value="F:aspartic-type endopeptidase activity"/>
    <property type="evidence" value="ECO:0007669"/>
    <property type="project" value="InterPro"/>
</dbReference>
<dbReference type="HOGENOM" id="CLU_013253_0_3_1"/>
<dbReference type="OrthoDB" id="2747330at2759"/>
<dbReference type="Proteomes" id="UP000016935">
    <property type="component" value="Unassembled WGS sequence"/>
</dbReference>
<feature type="signal peptide" evidence="2">
    <location>
        <begin position="1"/>
        <end position="19"/>
    </location>
</feature>
<dbReference type="SUPFAM" id="SSF50630">
    <property type="entry name" value="Acid proteases"/>
    <property type="match status" value="1"/>
</dbReference>
<dbReference type="AlphaFoldDB" id="R0IGQ0"/>
<dbReference type="GO" id="GO:0006508">
    <property type="term" value="P:proteolysis"/>
    <property type="evidence" value="ECO:0007669"/>
    <property type="project" value="InterPro"/>
</dbReference>
<dbReference type="Gene3D" id="2.40.70.10">
    <property type="entry name" value="Acid Proteases"/>
    <property type="match status" value="2"/>
</dbReference>
<dbReference type="InterPro" id="IPR001461">
    <property type="entry name" value="Aspartic_peptidase_A1"/>
</dbReference>
<dbReference type="InterPro" id="IPR021109">
    <property type="entry name" value="Peptidase_aspartic_dom_sf"/>
</dbReference>
<protein>
    <recommendedName>
        <fullName evidence="3">Peptidase A1 domain-containing protein</fullName>
    </recommendedName>
</protein>
<organism evidence="4 5">
    <name type="scientific">Exserohilum turcicum (strain 28A)</name>
    <name type="common">Northern leaf blight fungus</name>
    <name type="synonym">Setosphaeria turcica</name>
    <dbReference type="NCBI Taxonomy" id="671987"/>
    <lineage>
        <taxon>Eukaryota</taxon>
        <taxon>Fungi</taxon>
        <taxon>Dikarya</taxon>
        <taxon>Ascomycota</taxon>
        <taxon>Pezizomycotina</taxon>
        <taxon>Dothideomycetes</taxon>
        <taxon>Pleosporomycetidae</taxon>
        <taxon>Pleosporales</taxon>
        <taxon>Pleosporineae</taxon>
        <taxon>Pleosporaceae</taxon>
        <taxon>Exserohilum</taxon>
    </lineage>
</organism>
<comment type="similarity">
    <text evidence="1">Belongs to the peptidase A1 family.</text>
</comment>
<name>R0IGQ0_EXST2</name>
<evidence type="ECO:0000313" key="4">
    <source>
        <dbReference type="EMBL" id="EOA84425.1"/>
    </source>
</evidence>
<dbReference type="PANTHER" id="PTHR47966:SF2">
    <property type="entry name" value="ASPERGILLOPEPSIN-1-RELATED"/>
    <property type="match status" value="1"/>
</dbReference>
<gene>
    <name evidence="4" type="ORF">SETTUDRAFT_40316</name>
</gene>
<reference evidence="4 5" key="2">
    <citation type="journal article" date="2013" name="PLoS Genet.">
        <title>Comparative genome structure, secondary metabolite, and effector coding capacity across Cochliobolus pathogens.</title>
        <authorList>
            <person name="Condon B.J."/>
            <person name="Leng Y."/>
            <person name="Wu D."/>
            <person name="Bushley K.E."/>
            <person name="Ohm R.A."/>
            <person name="Otillar R."/>
            <person name="Martin J."/>
            <person name="Schackwitz W."/>
            <person name="Grimwood J."/>
            <person name="MohdZainudin N."/>
            <person name="Xue C."/>
            <person name="Wang R."/>
            <person name="Manning V.A."/>
            <person name="Dhillon B."/>
            <person name="Tu Z.J."/>
            <person name="Steffenson B.J."/>
            <person name="Salamov A."/>
            <person name="Sun H."/>
            <person name="Lowry S."/>
            <person name="LaButti K."/>
            <person name="Han J."/>
            <person name="Copeland A."/>
            <person name="Lindquist E."/>
            <person name="Barry K."/>
            <person name="Schmutz J."/>
            <person name="Baker S.E."/>
            <person name="Ciuffetti L.M."/>
            <person name="Grigoriev I.V."/>
            <person name="Zhong S."/>
            <person name="Turgeon B.G."/>
        </authorList>
    </citation>
    <scope>NUCLEOTIDE SEQUENCE [LARGE SCALE GENOMIC DNA]</scope>
    <source>
        <strain evidence="5">28A</strain>
    </source>
</reference>
<evidence type="ECO:0000259" key="3">
    <source>
        <dbReference type="PROSITE" id="PS51767"/>
    </source>
</evidence>
<dbReference type="eggNOG" id="KOG1339">
    <property type="taxonomic scope" value="Eukaryota"/>
</dbReference>
<dbReference type="PROSITE" id="PS51767">
    <property type="entry name" value="PEPTIDASE_A1"/>
    <property type="match status" value="1"/>
</dbReference>
<feature type="domain" description="Peptidase A1" evidence="3">
    <location>
        <begin position="98"/>
        <end position="410"/>
    </location>
</feature>
<sequence length="418" mass="45030">MLTYGKAMAILAFTGAVIAKPLPESGATFSLESNVVVRAPKHQLEHIVNIKRRLGVEVHPELAEAANKAAAKRNADLAARKVTGTASGRSPNPYDTEFVYPIRIGGTTFKVIMDTASSDTWVYSSAQPANQTVGHHIYQINPAHKKPGVNFTIGYDGASSQVEGDAYVEPITIGGITAKSTFGAASTAIADWTSDLSQDGVVGLGIPNFNQIGGFGKEKTWFVDAIPMLDKPLFAVAHTKGHGVYDFGFINQKKISGPITWVWNRVERYWDAYGFLGDGFGIGDPSAQITKRKMKIHLEAGTDISFTDPDIVKAWYSLIPGAVTVVEQGYTIPCNSKPPGWTVTIRGRKFFTPGCALISQPVDDEGKNCLGGLQNIGGGVDFSLFGINFHKGKYIIQDYTDPNHIKLGFAMQPGSNAC</sequence>
<dbReference type="Pfam" id="PF00026">
    <property type="entry name" value="Asp"/>
    <property type="match status" value="1"/>
</dbReference>
<dbReference type="RefSeq" id="XP_008027945.1">
    <property type="nucleotide sequence ID" value="XM_008029754.1"/>
</dbReference>
<dbReference type="EMBL" id="KB908770">
    <property type="protein sequence ID" value="EOA84425.1"/>
    <property type="molecule type" value="Genomic_DNA"/>
</dbReference>
<accession>R0IGQ0</accession>
<dbReference type="InterPro" id="IPR033121">
    <property type="entry name" value="PEPTIDASE_A1"/>
</dbReference>
<evidence type="ECO:0000256" key="1">
    <source>
        <dbReference type="ARBA" id="ARBA00007447"/>
    </source>
</evidence>
<keyword evidence="5" id="KW-1185">Reference proteome</keyword>
<dbReference type="GeneID" id="19404612"/>